<feature type="compositionally biased region" description="Polar residues" evidence="12">
    <location>
        <begin position="73"/>
        <end position="82"/>
    </location>
</feature>
<dbReference type="GO" id="GO:0005743">
    <property type="term" value="C:mitochondrial inner membrane"/>
    <property type="evidence" value="ECO:0007669"/>
    <property type="project" value="UniProtKB-SubCell"/>
</dbReference>
<evidence type="ECO:0000256" key="3">
    <source>
        <dbReference type="ARBA" id="ARBA00009045"/>
    </source>
</evidence>
<keyword evidence="7" id="KW-0378">Hydrolase</keyword>
<name>A0A8C6PB41_NOTFU</name>
<proteinExistence type="inferred from homology"/>
<evidence type="ECO:0000256" key="9">
    <source>
        <dbReference type="ARBA" id="ARBA00022989"/>
    </source>
</evidence>
<evidence type="ECO:0000256" key="5">
    <source>
        <dbReference type="ARBA" id="ARBA00022692"/>
    </source>
</evidence>
<keyword evidence="5 13" id="KW-0812">Transmembrane</keyword>
<comment type="catalytic activity">
    <reaction evidence="1">
        <text>Cleaves type-1 transmembrane domains using a catalytic dyad composed of serine and histidine that are contributed by different transmembrane domains.</text>
        <dbReference type="EC" id="3.4.21.105"/>
    </reaction>
</comment>
<keyword evidence="8" id="KW-0809">Transit peptide</keyword>
<dbReference type="GeneTree" id="ENSGT00390000013063"/>
<dbReference type="GO" id="GO:0006465">
    <property type="term" value="P:signal peptide processing"/>
    <property type="evidence" value="ECO:0007669"/>
    <property type="project" value="TreeGrafter"/>
</dbReference>
<feature type="domain" description="Peptidase S54 rhomboid" evidence="14">
    <location>
        <begin position="222"/>
        <end position="367"/>
    </location>
</feature>
<feature type="transmembrane region" description="Helical" evidence="13">
    <location>
        <begin position="103"/>
        <end position="122"/>
    </location>
</feature>
<evidence type="ECO:0000256" key="7">
    <source>
        <dbReference type="ARBA" id="ARBA00022801"/>
    </source>
</evidence>
<comment type="similarity">
    <text evidence="3">Belongs to the peptidase S54 family.</text>
</comment>
<evidence type="ECO:0000313" key="15">
    <source>
        <dbReference type="Ensembl" id="ENSNFUP00015041137.1"/>
    </source>
</evidence>
<feature type="transmembrane region" description="Helical" evidence="13">
    <location>
        <begin position="223"/>
        <end position="247"/>
    </location>
</feature>
<keyword evidence="9 13" id="KW-1133">Transmembrane helix</keyword>
<dbReference type="GO" id="GO:0004252">
    <property type="term" value="F:serine-type endopeptidase activity"/>
    <property type="evidence" value="ECO:0007669"/>
    <property type="project" value="InterPro"/>
</dbReference>
<dbReference type="InterPro" id="IPR050925">
    <property type="entry name" value="Rhomboid_protease_S54"/>
</dbReference>
<feature type="compositionally biased region" description="Basic and acidic residues" evidence="12">
    <location>
        <begin position="58"/>
        <end position="72"/>
    </location>
</feature>
<comment type="subcellular location">
    <subcellularLocation>
        <location evidence="2">Mitochondrion inner membrane</location>
        <topology evidence="2">Multi-pass membrane protein</topology>
    </subcellularLocation>
</comment>
<organism evidence="15 16">
    <name type="scientific">Nothobranchius furzeri</name>
    <name type="common">Turquoise killifish</name>
    <dbReference type="NCBI Taxonomy" id="105023"/>
    <lineage>
        <taxon>Eukaryota</taxon>
        <taxon>Metazoa</taxon>
        <taxon>Chordata</taxon>
        <taxon>Craniata</taxon>
        <taxon>Vertebrata</taxon>
        <taxon>Euteleostomi</taxon>
        <taxon>Actinopterygii</taxon>
        <taxon>Neopterygii</taxon>
        <taxon>Teleostei</taxon>
        <taxon>Neoteleostei</taxon>
        <taxon>Acanthomorphata</taxon>
        <taxon>Ovalentaria</taxon>
        <taxon>Atherinomorphae</taxon>
        <taxon>Cyprinodontiformes</taxon>
        <taxon>Nothobranchiidae</taxon>
        <taxon>Nothobranchius</taxon>
    </lineage>
</organism>
<feature type="region of interest" description="Disordered" evidence="12">
    <location>
        <begin position="49"/>
        <end position="92"/>
    </location>
</feature>
<dbReference type="PANTHER" id="PTHR43731">
    <property type="entry name" value="RHOMBOID PROTEASE"/>
    <property type="match status" value="1"/>
</dbReference>
<keyword evidence="10" id="KW-0496">Mitochondrion</keyword>
<dbReference type="InterPro" id="IPR035952">
    <property type="entry name" value="Rhomboid-like_sf"/>
</dbReference>
<feature type="transmembrane region" description="Helical" evidence="13">
    <location>
        <begin position="287"/>
        <end position="306"/>
    </location>
</feature>
<dbReference type="Pfam" id="PF01694">
    <property type="entry name" value="Rhomboid"/>
    <property type="match status" value="1"/>
</dbReference>
<keyword evidence="6" id="KW-0999">Mitochondrion inner membrane</keyword>
<dbReference type="SUPFAM" id="SSF144091">
    <property type="entry name" value="Rhomboid-like"/>
    <property type="match status" value="1"/>
</dbReference>
<evidence type="ECO:0000256" key="12">
    <source>
        <dbReference type="SAM" id="MobiDB-lite"/>
    </source>
</evidence>
<feature type="transmembrane region" description="Helical" evidence="13">
    <location>
        <begin position="313"/>
        <end position="335"/>
    </location>
</feature>
<gene>
    <name evidence="15" type="primary">parla</name>
</gene>
<dbReference type="FunFam" id="1.20.1540.10:FF:000005">
    <property type="entry name" value="Presenilins-associated rhomboid-like protein, mitochondrial"/>
    <property type="match status" value="1"/>
</dbReference>
<feature type="transmembrane region" description="Helical" evidence="13">
    <location>
        <begin position="185"/>
        <end position="202"/>
    </location>
</feature>
<evidence type="ECO:0000256" key="2">
    <source>
        <dbReference type="ARBA" id="ARBA00004448"/>
    </source>
</evidence>
<evidence type="ECO:0000256" key="11">
    <source>
        <dbReference type="ARBA" id="ARBA00023136"/>
    </source>
</evidence>
<evidence type="ECO:0000256" key="1">
    <source>
        <dbReference type="ARBA" id="ARBA00000156"/>
    </source>
</evidence>
<dbReference type="PANTHER" id="PTHR43731:SF28">
    <property type="entry name" value="PRESENILIN-ASSOCIATED RHOMBOID-LIKE PROTEIN A, MITOCHONDRIAL"/>
    <property type="match status" value="1"/>
</dbReference>
<evidence type="ECO:0000256" key="10">
    <source>
        <dbReference type="ARBA" id="ARBA00023128"/>
    </source>
</evidence>
<evidence type="ECO:0000256" key="6">
    <source>
        <dbReference type="ARBA" id="ARBA00022792"/>
    </source>
</evidence>
<dbReference type="InterPro" id="IPR022764">
    <property type="entry name" value="Peptidase_S54_rhomboid_dom"/>
</dbReference>
<keyword evidence="11 13" id="KW-0472">Membrane</keyword>
<reference evidence="15" key="2">
    <citation type="submission" date="2025-08" db="UniProtKB">
        <authorList>
            <consortium name="Ensembl"/>
        </authorList>
    </citation>
    <scope>IDENTIFICATION</scope>
</reference>
<keyword evidence="16" id="KW-1185">Reference proteome</keyword>
<evidence type="ECO:0000256" key="13">
    <source>
        <dbReference type="SAM" id="Phobius"/>
    </source>
</evidence>
<feature type="compositionally biased region" description="Gly residues" evidence="12">
    <location>
        <begin position="393"/>
        <end position="410"/>
    </location>
</feature>
<reference evidence="15" key="3">
    <citation type="submission" date="2025-09" db="UniProtKB">
        <authorList>
            <consortium name="Ensembl"/>
        </authorList>
    </citation>
    <scope>IDENTIFICATION</scope>
</reference>
<protein>
    <recommendedName>
        <fullName evidence="4">rhomboid protease</fullName>
        <ecNumber evidence="4">3.4.21.105</ecNumber>
    </recommendedName>
</protein>
<evidence type="ECO:0000256" key="8">
    <source>
        <dbReference type="ARBA" id="ARBA00022946"/>
    </source>
</evidence>
<dbReference type="Gene3D" id="1.20.1540.10">
    <property type="entry name" value="Rhomboid-like"/>
    <property type="match status" value="1"/>
</dbReference>
<evidence type="ECO:0000256" key="4">
    <source>
        <dbReference type="ARBA" id="ARBA00013039"/>
    </source>
</evidence>
<evidence type="ECO:0000259" key="14">
    <source>
        <dbReference type="Pfam" id="PF01694"/>
    </source>
</evidence>
<dbReference type="AlphaFoldDB" id="A0A8C6PB41"/>
<accession>A0A8C6PB41</accession>
<reference evidence="15" key="1">
    <citation type="submission" date="2014-08" db="EMBL/GenBank/DDBJ databases">
        <authorList>
            <person name="Senf B."/>
            <person name="Petzold A."/>
            <person name="Downie B.R."/>
            <person name="Koch P."/>
            <person name="Platzer M."/>
        </authorList>
    </citation>
    <scope>NUCLEOTIDE SEQUENCE [LARGE SCALE GENOMIC DNA]</scope>
    <source>
        <strain evidence="15">GRZ</strain>
    </source>
</reference>
<feature type="region of interest" description="Disordered" evidence="12">
    <location>
        <begin position="390"/>
        <end position="410"/>
    </location>
</feature>
<dbReference type="Ensembl" id="ENSNFUT00015042941.1">
    <property type="protein sequence ID" value="ENSNFUP00015041137.1"/>
    <property type="gene ID" value="ENSNFUG00015019744.1"/>
</dbReference>
<dbReference type="Proteomes" id="UP000694548">
    <property type="component" value="Chromosome sgr09"/>
</dbReference>
<feature type="transmembrane region" description="Helical" evidence="13">
    <location>
        <begin position="347"/>
        <end position="365"/>
    </location>
</feature>
<dbReference type="EC" id="3.4.21.105" evidence="4"/>
<evidence type="ECO:0000313" key="16">
    <source>
        <dbReference type="Proteomes" id="UP000694548"/>
    </source>
</evidence>
<sequence>MHLKHSTRNGRSFRQEVTTIMAWRGCFLKWAKTDFIRYPKNISRSSRVNPYNQQRCSFRREAKRPDTKKENITQELNTSPSEAGTAGPPPPPYIRKPTLFRPLIFTVGFTGCSFGVSAILQYETIKSKVQTAKDGEELEKLALGSPDMAYWHDWWNQLSGFRRQLILLMSMVDDLWNSLTEGQRTATGIIAINAAVLCCWRIPSMQRTMIKYFTSNPASKTQCLPMVLSSFSHYSIIHMVANMYVLWMFSSGIVSLLGKEQFLAVYFSAGVNSTMVSYLCKTATGRFYPSLGASGAVMAVLAAVCTKVPEAKLGIIFLPMVTFTAGNALKALVAIDTAGLMLGWRLFDHAAHLGGALFGVWYVAYGHKLLWRRREPLVKLWHNMRFSVSRGSRPGGRPGDKGGGGGPGHH</sequence>